<gene>
    <name evidence="8" type="ORF">CB5_LOCUS4339</name>
</gene>
<dbReference type="PROSITE" id="PS50097">
    <property type="entry name" value="BTB"/>
    <property type="match status" value="1"/>
</dbReference>
<dbReference type="InterPro" id="IPR011333">
    <property type="entry name" value="SKP1/BTB/POZ_sf"/>
</dbReference>
<evidence type="ECO:0000256" key="1">
    <source>
        <dbReference type="ARBA" id="ARBA00004906"/>
    </source>
</evidence>
<reference evidence="8" key="1">
    <citation type="submission" date="2020-07" db="EMBL/GenBank/DDBJ databases">
        <authorList>
            <person name="Lin J."/>
        </authorList>
    </citation>
    <scope>NUCLEOTIDE SEQUENCE</scope>
</reference>
<dbReference type="InterPro" id="IPR043454">
    <property type="entry name" value="NPH3/RPT2-like"/>
</dbReference>
<dbReference type="Pfam" id="PF03000">
    <property type="entry name" value="NPH3"/>
    <property type="match status" value="2"/>
</dbReference>
<dbReference type="EMBL" id="LR862141">
    <property type="protein sequence ID" value="CAD1821128.1"/>
    <property type="molecule type" value="Genomic_DNA"/>
</dbReference>
<sequence>MQELCDLKVHINGQHTFLIHLGILCSFSGRLRKMVVMKEKKKNQVSWCPVIKIMDFPGGPDGFELVSRFCYSNGRIQITPSNVCLLHCSAVYLEMGEELSTCNLLTQTETFMDGLFYWTWKDILVALKSCEPFFAAADSSGLLEKLLSSLLSKISANSELQLVAAAAAAAAAAANTPPSSSSCSSSPDTVGFRCSSSTKTPESIRPCFSREWWFDDLTILAPPTIEKMMKMLGSCGNNNRNLILTRFLLHYLKSAVQRPSFNGGVAGYKAEYGGLADTAVHGVVLMGRSAFSCRGLFWVLGVVSGLGLSKECRHKLERLMGLMLDQATLDDLLVSGSDGNGVYDVNLVLRLSLQVAKFLGVAESLPDSARDCYDGVYRALDIYLESHPTLSAEDRTSLCRCLNFEKLSLEACKDFAKNRRIPPGLAVQALASQQSKLQIRTNVQNQIDPSETPRKLACVESKTASPDILDEKEQLRLNLQKMQSRVMELEKACREMKGQMSKMVKGKSCNNTSHQSGRGMPRLC</sequence>
<dbReference type="Gene3D" id="3.30.710.10">
    <property type="entry name" value="Potassium Channel Kv1.1, Chain A"/>
    <property type="match status" value="1"/>
</dbReference>
<comment type="similarity">
    <text evidence="3">Belongs to the NPH3 family.</text>
</comment>
<comment type="pathway">
    <text evidence="1">Protein modification; protein ubiquitination.</text>
</comment>
<dbReference type="PANTHER" id="PTHR32370">
    <property type="entry name" value="OS12G0117600 PROTEIN"/>
    <property type="match status" value="1"/>
</dbReference>
<keyword evidence="2" id="KW-0833">Ubl conjugation pathway</keyword>
<feature type="coiled-coil region" evidence="4">
    <location>
        <begin position="472"/>
        <end position="499"/>
    </location>
</feature>
<dbReference type="AlphaFoldDB" id="A0A6V7NRI5"/>
<accession>A0A6V7NRI5</accession>
<dbReference type="InterPro" id="IPR027356">
    <property type="entry name" value="NPH3_dom"/>
</dbReference>
<dbReference type="SMART" id="SM00225">
    <property type="entry name" value="BTB"/>
    <property type="match status" value="1"/>
</dbReference>
<proteinExistence type="inferred from homology"/>
<evidence type="ECO:0000259" key="6">
    <source>
        <dbReference type="PROSITE" id="PS50097"/>
    </source>
</evidence>
<dbReference type="UniPathway" id="UPA00143"/>
<evidence type="ECO:0000259" key="7">
    <source>
        <dbReference type="PROSITE" id="PS51649"/>
    </source>
</evidence>
<protein>
    <recommendedName>
        <fullName evidence="9">NPH3 domain-containing protein</fullName>
    </recommendedName>
</protein>
<feature type="domain" description="BTB" evidence="6">
    <location>
        <begin position="5"/>
        <end position="73"/>
    </location>
</feature>
<dbReference type="GO" id="GO:0016567">
    <property type="term" value="P:protein ubiquitination"/>
    <property type="evidence" value="ECO:0007669"/>
    <property type="project" value="UniProtKB-UniPathway"/>
</dbReference>
<feature type="domain" description="NPH3" evidence="7">
    <location>
        <begin position="352"/>
        <end position="436"/>
    </location>
</feature>
<evidence type="ECO:0000256" key="3">
    <source>
        <dbReference type="PROSITE-ProRule" id="PRU00982"/>
    </source>
</evidence>
<evidence type="ECO:0000256" key="4">
    <source>
        <dbReference type="SAM" id="Coils"/>
    </source>
</evidence>
<evidence type="ECO:0000256" key="2">
    <source>
        <dbReference type="ARBA" id="ARBA00022786"/>
    </source>
</evidence>
<evidence type="ECO:0000313" key="8">
    <source>
        <dbReference type="EMBL" id="CAD1821128.1"/>
    </source>
</evidence>
<evidence type="ECO:0008006" key="9">
    <source>
        <dbReference type="Google" id="ProtNLM"/>
    </source>
</evidence>
<dbReference type="InterPro" id="IPR000210">
    <property type="entry name" value="BTB/POZ_dom"/>
</dbReference>
<evidence type="ECO:0000256" key="5">
    <source>
        <dbReference type="SAM" id="MobiDB-lite"/>
    </source>
</evidence>
<dbReference type="SUPFAM" id="SSF54695">
    <property type="entry name" value="POZ domain"/>
    <property type="match status" value="1"/>
</dbReference>
<keyword evidence="4" id="KW-0175">Coiled coil</keyword>
<organism evidence="8">
    <name type="scientific">Ananas comosus var. bracteatus</name>
    <name type="common">red pineapple</name>
    <dbReference type="NCBI Taxonomy" id="296719"/>
    <lineage>
        <taxon>Eukaryota</taxon>
        <taxon>Viridiplantae</taxon>
        <taxon>Streptophyta</taxon>
        <taxon>Embryophyta</taxon>
        <taxon>Tracheophyta</taxon>
        <taxon>Spermatophyta</taxon>
        <taxon>Magnoliopsida</taxon>
        <taxon>Liliopsida</taxon>
        <taxon>Poales</taxon>
        <taxon>Bromeliaceae</taxon>
        <taxon>Bromelioideae</taxon>
        <taxon>Ananas</taxon>
    </lineage>
</organism>
<feature type="region of interest" description="Disordered" evidence="5">
    <location>
        <begin position="503"/>
        <end position="524"/>
    </location>
</feature>
<feature type="domain" description="NPH3" evidence="7">
    <location>
        <begin position="211"/>
        <end position="351"/>
    </location>
</feature>
<dbReference type="PROSITE" id="PS51649">
    <property type="entry name" value="NPH3"/>
    <property type="match status" value="2"/>
</dbReference>
<name>A0A6V7NRI5_ANACO</name>